<name>A0A812ZLK3_9DINO</name>
<protein>
    <submittedName>
        <fullName evidence="2">Uncharacterized protein</fullName>
    </submittedName>
</protein>
<feature type="chain" id="PRO_5032940296" evidence="1">
    <location>
        <begin position="22"/>
        <end position="303"/>
    </location>
</feature>
<accession>A0A812ZLK3</accession>
<keyword evidence="3" id="KW-1185">Reference proteome</keyword>
<keyword evidence="1" id="KW-0732">Signal</keyword>
<dbReference type="AlphaFoldDB" id="A0A812ZLK3"/>
<evidence type="ECO:0000313" key="2">
    <source>
        <dbReference type="EMBL" id="CAE7831594.1"/>
    </source>
</evidence>
<sequence length="303" mass="33092">MVMQFAKLLNLFLLCAGAVRQEDRHGALVTDSARSQGQGNETVAGPCMYFVNKANFPVAVSLEHIGPLHYVNVLEPGQRWRAYCGVVWFTVRAQAKFERAQLFNGWSVAEPIVGVIGDALTAGVSAVGKLGTKLATKLSEKTVENVLERGMGLKHGVYANGKVFHVTGHFRVDRVESSGMLVGSMDEAVGLKQVECQLGCSRCGYNWYQSQWQNGLPSRDFHKYCGCCGGSQAQQDDCKEVCAGAAGLISRPACELGCEGTCGYNWYQENWKENHPTQHYYKYCDCCGGSQAQQNVCKAACTS</sequence>
<reference evidence="2" key="1">
    <citation type="submission" date="2021-02" db="EMBL/GenBank/DDBJ databases">
        <authorList>
            <person name="Dougan E. K."/>
            <person name="Rhodes N."/>
            <person name="Thang M."/>
            <person name="Chan C."/>
        </authorList>
    </citation>
    <scope>NUCLEOTIDE SEQUENCE</scope>
</reference>
<comment type="caution">
    <text evidence="2">The sequence shown here is derived from an EMBL/GenBank/DDBJ whole genome shotgun (WGS) entry which is preliminary data.</text>
</comment>
<gene>
    <name evidence="2" type="ORF">SNEC2469_LOCUS24875</name>
</gene>
<evidence type="ECO:0000256" key="1">
    <source>
        <dbReference type="SAM" id="SignalP"/>
    </source>
</evidence>
<evidence type="ECO:0000313" key="3">
    <source>
        <dbReference type="Proteomes" id="UP000601435"/>
    </source>
</evidence>
<dbReference type="OrthoDB" id="8248316at2759"/>
<organism evidence="2 3">
    <name type="scientific">Symbiodinium necroappetens</name>
    <dbReference type="NCBI Taxonomy" id="1628268"/>
    <lineage>
        <taxon>Eukaryota</taxon>
        <taxon>Sar</taxon>
        <taxon>Alveolata</taxon>
        <taxon>Dinophyceae</taxon>
        <taxon>Suessiales</taxon>
        <taxon>Symbiodiniaceae</taxon>
        <taxon>Symbiodinium</taxon>
    </lineage>
</organism>
<feature type="signal peptide" evidence="1">
    <location>
        <begin position="1"/>
        <end position="21"/>
    </location>
</feature>
<dbReference type="EMBL" id="CAJNJA010048474">
    <property type="protein sequence ID" value="CAE7831594.1"/>
    <property type="molecule type" value="Genomic_DNA"/>
</dbReference>
<proteinExistence type="predicted"/>
<dbReference type="Proteomes" id="UP000601435">
    <property type="component" value="Unassembled WGS sequence"/>
</dbReference>